<gene>
    <name evidence="4" type="ORF">SDC9_67450</name>
</gene>
<dbReference type="GO" id="GO:0003774">
    <property type="term" value="F:cytoskeletal motor activity"/>
    <property type="evidence" value="ECO:0007669"/>
    <property type="project" value="InterPro"/>
</dbReference>
<dbReference type="Gene3D" id="2.30.330.10">
    <property type="entry name" value="SpoA-like"/>
    <property type="match status" value="1"/>
</dbReference>
<reference evidence="4" key="1">
    <citation type="submission" date="2019-08" db="EMBL/GenBank/DDBJ databases">
        <authorList>
            <person name="Kucharzyk K."/>
            <person name="Murdoch R.W."/>
            <person name="Higgins S."/>
            <person name="Loffler F."/>
        </authorList>
    </citation>
    <scope>NUCLEOTIDE SEQUENCE</scope>
</reference>
<dbReference type="Pfam" id="PF01052">
    <property type="entry name" value="FliMN_C"/>
    <property type="match status" value="1"/>
</dbReference>
<dbReference type="GO" id="GO:0071978">
    <property type="term" value="P:bacterial-type flagellum-dependent swarming motility"/>
    <property type="evidence" value="ECO:0007669"/>
    <property type="project" value="TreeGrafter"/>
</dbReference>
<evidence type="ECO:0000256" key="1">
    <source>
        <dbReference type="ARBA" id="ARBA00009226"/>
    </source>
</evidence>
<dbReference type="AlphaFoldDB" id="A0A644XZC6"/>
<evidence type="ECO:0000259" key="3">
    <source>
        <dbReference type="Pfam" id="PF01052"/>
    </source>
</evidence>
<comment type="similarity">
    <text evidence="1">Belongs to the FliN/MopA/SpaO family.</text>
</comment>
<dbReference type="InterPro" id="IPR001543">
    <property type="entry name" value="FliN-like_C"/>
</dbReference>
<evidence type="ECO:0000313" key="4">
    <source>
        <dbReference type="EMBL" id="MPM21011.1"/>
    </source>
</evidence>
<dbReference type="PRINTS" id="PR00956">
    <property type="entry name" value="FLGMOTORFLIN"/>
</dbReference>
<dbReference type="InterPro" id="IPR013385">
    <property type="entry name" value="T3SS_SpaO/YscQ/SpaO"/>
</dbReference>
<feature type="region of interest" description="Disordered" evidence="2">
    <location>
        <begin position="270"/>
        <end position="289"/>
    </location>
</feature>
<dbReference type="InterPro" id="IPR036429">
    <property type="entry name" value="SpoA-like_sf"/>
</dbReference>
<name>A0A644XZC6_9ZZZZ</name>
<dbReference type="PANTHER" id="PTHR30034:SF5">
    <property type="entry name" value="SECRETION SYSTEM APPARATUS PROTEIN SSAQ"/>
    <property type="match status" value="1"/>
</dbReference>
<dbReference type="SUPFAM" id="SSF101801">
    <property type="entry name" value="Surface presentation of antigens (SPOA)"/>
    <property type="match status" value="1"/>
</dbReference>
<dbReference type="GO" id="GO:0030254">
    <property type="term" value="P:protein secretion by the type III secretion system"/>
    <property type="evidence" value="ECO:0007669"/>
    <property type="project" value="InterPro"/>
</dbReference>
<dbReference type="NCBIfam" id="TIGR02551">
    <property type="entry name" value="SpaO_YscQ"/>
    <property type="match status" value="1"/>
</dbReference>
<dbReference type="EMBL" id="VSSQ01003503">
    <property type="protein sequence ID" value="MPM21011.1"/>
    <property type="molecule type" value="Genomic_DNA"/>
</dbReference>
<dbReference type="PANTHER" id="PTHR30034">
    <property type="entry name" value="FLAGELLAR MOTOR SWITCH PROTEIN FLIM"/>
    <property type="match status" value="1"/>
</dbReference>
<dbReference type="GO" id="GO:0009425">
    <property type="term" value="C:bacterial-type flagellum basal body"/>
    <property type="evidence" value="ECO:0007669"/>
    <property type="project" value="InterPro"/>
</dbReference>
<dbReference type="InterPro" id="IPR001172">
    <property type="entry name" value="FliN_T3SS_HrcQb"/>
</dbReference>
<comment type="caution">
    <text evidence="4">The sequence shown here is derived from an EMBL/GenBank/DDBJ whole genome shotgun (WGS) entry which is preliminary data.</text>
</comment>
<accession>A0A644XZC6</accession>
<dbReference type="GO" id="GO:0050918">
    <property type="term" value="P:positive chemotaxis"/>
    <property type="evidence" value="ECO:0007669"/>
    <property type="project" value="TreeGrafter"/>
</dbReference>
<organism evidence="4">
    <name type="scientific">bioreactor metagenome</name>
    <dbReference type="NCBI Taxonomy" id="1076179"/>
    <lineage>
        <taxon>unclassified sequences</taxon>
        <taxon>metagenomes</taxon>
        <taxon>ecological metagenomes</taxon>
    </lineage>
</organism>
<sequence length="367" mass="37883">MPAPHAAIQAVSVPRLSRNEAQARTIIAQRGADLPLQLGTTAWRARLVPAAQTTSVATPGYVVHLEWAGSTFVLSLPASAAQQQVSAMLDSASLPDLPPALAHAALEASLNALLQSLQSLRRGTPSLVQITEANEVGAIALPHAFDVRLQATQGPEAIAGSLHTDGLGLLLLAGLLKGRASAPAVVDPHVPLRLLAEIGCTRLTTDDLASLRIGDTVLMSDCFIAAQRVLWLSADGHAGIHAQLSAPGDDAESPAPLPFLTILKTWTTDMPTDTDSTRDDQPGAPAGAADAATLQSLPVRLSFDLGDISLTLAQVQALQVGQVLELARPLAGAVRIRANGALIGEGDLVEVDGHIGVSIGHIVGSSN</sequence>
<feature type="domain" description="Flagellar motor switch protein FliN-like C-terminal" evidence="3">
    <location>
        <begin position="294"/>
        <end position="363"/>
    </location>
</feature>
<evidence type="ECO:0000256" key="2">
    <source>
        <dbReference type="SAM" id="MobiDB-lite"/>
    </source>
</evidence>
<protein>
    <recommendedName>
        <fullName evidence="3">Flagellar motor switch protein FliN-like C-terminal domain-containing protein</fullName>
    </recommendedName>
</protein>
<proteinExistence type="inferred from homology"/>